<dbReference type="PANTHER" id="PTHR30349:SF81">
    <property type="entry name" value="TYROSINE RECOMBINASE XERC"/>
    <property type="match status" value="1"/>
</dbReference>
<dbReference type="EMBL" id="QSAF01000003">
    <property type="protein sequence ID" value="RGW35702.1"/>
    <property type="molecule type" value="Genomic_DNA"/>
</dbReference>
<evidence type="ECO:0000313" key="8">
    <source>
        <dbReference type="EMBL" id="RGW35702.1"/>
    </source>
</evidence>
<dbReference type="GO" id="GO:0007059">
    <property type="term" value="P:chromosome segregation"/>
    <property type="evidence" value="ECO:0007669"/>
    <property type="project" value="UniProtKB-KW"/>
</dbReference>
<dbReference type="GO" id="GO:0006310">
    <property type="term" value="P:DNA recombination"/>
    <property type="evidence" value="ECO:0007669"/>
    <property type="project" value="UniProtKB-KW"/>
</dbReference>
<evidence type="ECO:0000256" key="5">
    <source>
        <dbReference type="PROSITE-ProRule" id="PRU01248"/>
    </source>
</evidence>
<dbReference type="Pfam" id="PF02899">
    <property type="entry name" value="Phage_int_SAM_1"/>
    <property type="match status" value="1"/>
</dbReference>
<dbReference type="PROSITE" id="PS51900">
    <property type="entry name" value="CB"/>
    <property type="match status" value="1"/>
</dbReference>
<comment type="caution">
    <text evidence="8">The sequence shown here is derived from an EMBL/GenBank/DDBJ whole genome shotgun (WGS) entry which is preliminary data.</text>
</comment>
<dbReference type="Pfam" id="PF00589">
    <property type="entry name" value="Phage_integrase"/>
    <property type="match status" value="1"/>
</dbReference>
<proteinExistence type="predicted"/>
<evidence type="ECO:0000259" key="7">
    <source>
        <dbReference type="PROSITE" id="PS51900"/>
    </source>
</evidence>
<evidence type="ECO:0000313" key="9">
    <source>
        <dbReference type="Proteomes" id="UP000285150"/>
    </source>
</evidence>
<dbReference type="Gene3D" id="1.10.443.10">
    <property type="entry name" value="Intergrase catalytic core"/>
    <property type="match status" value="1"/>
</dbReference>
<dbReference type="PANTHER" id="PTHR30349">
    <property type="entry name" value="PHAGE INTEGRASE-RELATED"/>
    <property type="match status" value="1"/>
</dbReference>
<dbReference type="InterPro" id="IPR011010">
    <property type="entry name" value="DNA_brk_join_enz"/>
</dbReference>
<dbReference type="InterPro" id="IPR010998">
    <property type="entry name" value="Integrase_recombinase_N"/>
</dbReference>
<dbReference type="RefSeq" id="WP_117857232.1">
    <property type="nucleotide sequence ID" value="NZ_JAQCSR010000005.1"/>
</dbReference>
<organism evidence="8 9">
    <name type="scientific">Bacteroides stercoris</name>
    <dbReference type="NCBI Taxonomy" id="46506"/>
    <lineage>
        <taxon>Bacteria</taxon>
        <taxon>Pseudomonadati</taxon>
        <taxon>Bacteroidota</taxon>
        <taxon>Bacteroidia</taxon>
        <taxon>Bacteroidales</taxon>
        <taxon>Bacteroidaceae</taxon>
        <taxon>Bacteroides</taxon>
    </lineage>
</organism>
<feature type="domain" description="Tyr recombinase" evidence="6">
    <location>
        <begin position="126"/>
        <end position="314"/>
    </location>
</feature>
<keyword evidence="4" id="KW-0233">DNA recombination</keyword>
<dbReference type="InterPro" id="IPR004107">
    <property type="entry name" value="Integrase_SAM-like_N"/>
</dbReference>
<dbReference type="Gene3D" id="1.10.150.130">
    <property type="match status" value="1"/>
</dbReference>
<feature type="domain" description="Core-binding (CB)" evidence="7">
    <location>
        <begin position="5"/>
        <end position="102"/>
    </location>
</feature>
<reference evidence="8 9" key="1">
    <citation type="submission" date="2018-08" db="EMBL/GenBank/DDBJ databases">
        <title>A genome reference for cultivated species of the human gut microbiota.</title>
        <authorList>
            <person name="Zou Y."/>
            <person name="Xue W."/>
            <person name="Luo G."/>
        </authorList>
    </citation>
    <scope>NUCLEOTIDE SEQUENCE [LARGE SCALE GENOMIC DNA]</scope>
    <source>
        <strain evidence="8 9">AF12-7</strain>
    </source>
</reference>
<dbReference type="GO" id="GO:0003677">
    <property type="term" value="F:DNA binding"/>
    <property type="evidence" value="ECO:0007669"/>
    <property type="project" value="UniProtKB-UniRule"/>
</dbReference>
<dbReference type="InterPro" id="IPR002104">
    <property type="entry name" value="Integrase_catalytic"/>
</dbReference>
<evidence type="ECO:0000259" key="6">
    <source>
        <dbReference type="PROSITE" id="PS51898"/>
    </source>
</evidence>
<keyword evidence="2" id="KW-0229">DNA integration</keyword>
<dbReference type="InterPro" id="IPR050090">
    <property type="entry name" value="Tyrosine_recombinase_XerCD"/>
</dbReference>
<name>A0A413BAD4_BACSE</name>
<dbReference type="InterPro" id="IPR013762">
    <property type="entry name" value="Integrase-like_cat_sf"/>
</dbReference>
<dbReference type="InterPro" id="IPR044068">
    <property type="entry name" value="CB"/>
</dbReference>
<evidence type="ECO:0000256" key="4">
    <source>
        <dbReference type="ARBA" id="ARBA00023172"/>
    </source>
</evidence>
<dbReference type="AlphaFoldDB" id="A0A413BAD4"/>
<gene>
    <name evidence="8" type="ORF">DWV77_03910</name>
</gene>
<evidence type="ECO:0000256" key="3">
    <source>
        <dbReference type="ARBA" id="ARBA00023125"/>
    </source>
</evidence>
<keyword evidence="1" id="KW-0159">Chromosome partition</keyword>
<protein>
    <submittedName>
        <fullName evidence="8">Integrase</fullName>
    </submittedName>
</protein>
<dbReference type="PROSITE" id="PS51898">
    <property type="entry name" value="TYR_RECOMBINASE"/>
    <property type="match status" value="1"/>
</dbReference>
<evidence type="ECO:0000256" key="2">
    <source>
        <dbReference type="ARBA" id="ARBA00022908"/>
    </source>
</evidence>
<evidence type="ECO:0000256" key="1">
    <source>
        <dbReference type="ARBA" id="ARBA00022829"/>
    </source>
</evidence>
<keyword evidence="3 5" id="KW-0238">DNA-binding</keyword>
<sequence>MKTNEESEKYASYWIRRYLVEYLPCVRNLARNTITTYRDAIRQMMRHGSAKLKCSYDDVLLEDLSSDFIKSFLQSVEQERNCSVKTRNLRLAAIHSLADYVSIMAPERIEWSRIVHTVPAKKASKTVIPYLEKSELDLLLAAPDRKSFLGNRDYLILLFLYNTGARVEEAASLRIMDLSFPNRKNKGIPMVTIVGKGNKTRHCPLWDSTAELLKRHIEGRSEQENVFLNRYEEPITRFGIYELVKKYAKVIEPQCPSIKNKRLSPHTLRHTTASHLLQAGVDINTIRAWLGHVSINTTNIYAEVNLEMKAQALNSCAIKQEKIGKQKPKKSSRWSDDKDLMSFLDSI</sequence>
<dbReference type="SUPFAM" id="SSF56349">
    <property type="entry name" value="DNA breaking-rejoining enzymes"/>
    <property type="match status" value="1"/>
</dbReference>
<dbReference type="Proteomes" id="UP000285150">
    <property type="component" value="Unassembled WGS sequence"/>
</dbReference>
<accession>A0A413BAD4</accession>
<dbReference type="GO" id="GO:0015074">
    <property type="term" value="P:DNA integration"/>
    <property type="evidence" value="ECO:0007669"/>
    <property type="project" value="UniProtKB-KW"/>
</dbReference>